<keyword evidence="12" id="KW-0206">Cytoskeleton</keyword>
<proteinExistence type="inferred from homology"/>
<evidence type="ECO:0000256" key="1">
    <source>
        <dbReference type="ARBA" id="ARBA00004430"/>
    </source>
</evidence>
<dbReference type="Pfam" id="PF12774">
    <property type="entry name" value="AAA_6"/>
    <property type="match status" value="1"/>
</dbReference>
<keyword evidence="11" id="KW-0505">Motor protein</keyword>
<evidence type="ECO:0000256" key="8">
    <source>
        <dbReference type="ARBA" id="ARBA00023017"/>
    </source>
</evidence>
<dbReference type="FunFam" id="1.20.58.1120:FF:000002">
    <property type="entry name" value="Dynein heavy chain 9, axonemal"/>
    <property type="match status" value="1"/>
</dbReference>
<dbReference type="InterPro" id="IPR042228">
    <property type="entry name" value="Dynein_linker_3"/>
</dbReference>
<organism evidence="16 17">
    <name type="scientific">Phlebotomus papatasi</name>
    <name type="common">Sandfly</name>
    <dbReference type="NCBI Taxonomy" id="29031"/>
    <lineage>
        <taxon>Eukaryota</taxon>
        <taxon>Metazoa</taxon>
        <taxon>Ecdysozoa</taxon>
        <taxon>Arthropoda</taxon>
        <taxon>Hexapoda</taxon>
        <taxon>Insecta</taxon>
        <taxon>Pterygota</taxon>
        <taxon>Neoptera</taxon>
        <taxon>Endopterygota</taxon>
        <taxon>Diptera</taxon>
        <taxon>Nematocera</taxon>
        <taxon>Psychodoidea</taxon>
        <taxon>Psychodidae</taxon>
        <taxon>Phlebotomus</taxon>
        <taxon>Phlebotomus</taxon>
    </lineage>
</organism>
<feature type="domain" description="Dynein heavy chain hydrolytic ATP-binding dynein motor region" evidence="15">
    <location>
        <begin position="538"/>
        <end position="564"/>
    </location>
</feature>
<reference evidence="16" key="1">
    <citation type="submission" date="2022-08" db="UniProtKB">
        <authorList>
            <consortium name="EnsemblMetazoa"/>
        </authorList>
    </citation>
    <scope>IDENTIFICATION</scope>
    <source>
        <strain evidence="16">Israel</strain>
    </source>
</reference>
<protein>
    <recommendedName>
        <fullName evidence="18">Dynein heavy chain linker domain-containing protein</fullName>
    </recommendedName>
</protein>
<dbReference type="EMBL" id="AJVK01016983">
    <property type="status" value="NOT_ANNOTATED_CDS"/>
    <property type="molecule type" value="Genomic_DNA"/>
</dbReference>
<dbReference type="Gene3D" id="1.20.140.100">
    <property type="entry name" value="Dynein heavy chain, N-terminal domain 2"/>
    <property type="match status" value="1"/>
</dbReference>
<comment type="similarity">
    <text evidence="2">Belongs to the dynein heavy chain family.</text>
</comment>
<evidence type="ECO:0000256" key="5">
    <source>
        <dbReference type="ARBA" id="ARBA00022737"/>
    </source>
</evidence>
<keyword evidence="8" id="KW-0243">Dynein</keyword>
<keyword evidence="10" id="KW-0969">Cilium</keyword>
<keyword evidence="9" id="KW-0175">Coiled coil</keyword>
<evidence type="ECO:0000256" key="4">
    <source>
        <dbReference type="ARBA" id="ARBA00022701"/>
    </source>
</evidence>
<evidence type="ECO:0000256" key="13">
    <source>
        <dbReference type="ARBA" id="ARBA00023273"/>
    </source>
</evidence>
<dbReference type="FunFam" id="3.20.180.20:FF:000001">
    <property type="entry name" value="Dynein axonemal heavy chain 5"/>
    <property type="match status" value="1"/>
</dbReference>
<evidence type="ECO:0000313" key="16">
    <source>
        <dbReference type="EnsemblMetazoa" id="PPAI009694-PA"/>
    </source>
</evidence>
<keyword evidence="3" id="KW-0963">Cytoplasm</keyword>
<keyword evidence="7" id="KW-0067">ATP-binding</keyword>
<dbReference type="FunFam" id="1.20.140.100:FF:000001">
    <property type="entry name" value="dynein heavy chain 17, axonemal"/>
    <property type="match status" value="1"/>
</dbReference>
<dbReference type="GO" id="GO:0005874">
    <property type="term" value="C:microtubule"/>
    <property type="evidence" value="ECO:0007669"/>
    <property type="project" value="UniProtKB-KW"/>
</dbReference>
<dbReference type="VEuPathDB" id="VectorBase:PPAPM1_008392"/>
<dbReference type="Gene3D" id="3.20.180.20">
    <property type="entry name" value="Dynein heavy chain, N-terminal domain 2"/>
    <property type="match status" value="1"/>
</dbReference>
<dbReference type="InterPro" id="IPR026983">
    <property type="entry name" value="DHC"/>
</dbReference>
<dbReference type="PANTHER" id="PTHR45703:SF8">
    <property type="entry name" value="DYNEINS HEAVY CHAIN"/>
    <property type="match status" value="1"/>
</dbReference>
<dbReference type="GO" id="GO:0005524">
    <property type="term" value="F:ATP binding"/>
    <property type="evidence" value="ECO:0007669"/>
    <property type="project" value="UniProtKB-KW"/>
</dbReference>
<dbReference type="GO" id="GO:0005930">
    <property type="term" value="C:axoneme"/>
    <property type="evidence" value="ECO:0007669"/>
    <property type="project" value="UniProtKB-SubCell"/>
</dbReference>
<keyword evidence="13" id="KW-0966">Cell projection</keyword>
<dbReference type="GO" id="GO:0045505">
    <property type="term" value="F:dynein intermediate chain binding"/>
    <property type="evidence" value="ECO:0007669"/>
    <property type="project" value="InterPro"/>
</dbReference>
<keyword evidence="4" id="KW-0493">Microtubule</keyword>
<evidence type="ECO:0000256" key="10">
    <source>
        <dbReference type="ARBA" id="ARBA00023069"/>
    </source>
</evidence>
<dbReference type="GO" id="GO:0030286">
    <property type="term" value="C:dynein complex"/>
    <property type="evidence" value="ECO:0007669"/>
    <property type="project" value="UniProtKB-KW"/>
</dbReference>
<name>A0A1B0DMV2_PHLPP</name>
<evidence type="ECO:0000256" key="2">
    <source>
        <dbReference type="ARBA" id="ARBA00008887"/>
    </source>
</evidence>
<evidence type="ECO:0000256" key="11">
    <source>
        <dbReference type="ARBA" id="ARBA00023175"/>
    </source>
</evidence>
<sequence length="567" mass="67595">MNEIVMQLRNLKHLWDAVDVIEETVNEWEKTRWSEINLERVDQECRQFLKYFRTLDKSSHQLEPFKHCEMTLRQLMVSLRTLMNLQEKSMRERHWKELRDITGEDIKIIPETTLKTLLDYQLHKFEESIKEIVEKSAQEQSIEMGLGMIKSFWHKHNLEYEENLKMKIMLPKWSEEMFVMLDDHHMQLQNIVHSRYVGEMAKEADIWRRKLDSVGRILNVWFDVQRKWLYMESIFLGSRDIQEKIPEESQRFIAIDKKLRGLVEKIQKTPLTIRIISHGNLLKELRGIEEQLIAIERVLNEYLEGKRMDFPRFYFISSVDLLDILTCGSQPREVFRHLTKLFDSIKSLQMGQDEESLEALGMFSKEDEYVTFQKSFKCPEAVEVWLNYLITEMRMTLRHVLGQAVAGYSEKERHEWILDWPAQLALCATQIWWATEVERAFRQMEEGNENAMKNYQKRQKEQLSELINMLIGELTVAERQKIMTICTIDVHSRDVVAKLIGEHIESSMAFQWQSQLRHRWDDDDNDCFANICDANFPYDYEYLGNTPRLVVTPLTDKCYITLTQVSN</sequence>
<evidence type="ECO:0000259" key="15">
    <source>
        <dbReference type="Pfam" id="PF12774"/>
    </source>
</evidence>
<dbReference type="Gene3D" id="1.20.58.1120">
    <property type="match status" value="1"/>
</dbReference>
<keyword evidence="17" id="KW-1185">Reference proteome</keyword>
<evidence type="ECO:0000259" key="14">
    <source>
        <dbReference type="Pfam" id="PF08393"/>
    </source>
</evidence>
<evidence type="ECO:0000256" key="6">
    <source>
        <dbReference type="ARBA" id="ARBA00022741"/>
    </source>
</evidence>
<evidence type="ECO:0008006" key="18">
    <source>
        <dbReference type="Google" id="ProtNLM"/>
    </source>
</evidence>
<evidence type="ECO:0000313" key="17">
    <source>
        <dbReference type="Proteomes" id="UP000092462"/>
    </source>
</evidence>
<comment type="subcellular location">
    <subcellularLocation>
        <location evidence="1">Cytoplasm</location>
        <location evidence="1">Cytoskeleton</location>
        <location evidence="1">Cilium axoneme</location>
    </subcellularLocation>
</comment>
<feature type="domain" description="Dynein heavy chain linker" evidence="14">
    <location>
        <begin position="2"/>
        <end position="404"/>
    </location>
</feature>
<keyword evidence="5" id="KW-0677">Repeat</keyword>
<dbReference type="InterPro" id="IPR042222">
    <property type="entry name" value="Dynein_2_N"/>
</dbReference>
<dbReference type="AlphaFoldDB" id="A0A1B0DMV2"/>
<dbReference type="VEuPathDB" id="VectorBase:PPAI009694"/>
<dbReference type="InterPro" id="IPR013602">
    <property type="entry name" value="Dynein_heavy_linker"/>
</dbReference>
<dbReference type="Gene3D" id="1.10.287.2620">
    <property type="match status" value="1"/>
</dbReference>
<dbReference type="GO" id="GO:0007018">
    <property type="term" value="P:microtubule-based movement"/>
    <property type="evidence" value="ECO:0007669"/>
    <property type="project" value="InterPro"/>
</dbReference>
<dbReference type="PANTHER" id="PTHR45703">
    <property type="entry name" value="DYNEIN HEAVY CHAIN"/>
    <property type="match status" value="1"/>
</dbReference>
<evidence type="ECO:0000256" key="9">
    <source>
        <dbReference type="ARBA" id="ARBA00023054"/>
    </source>
</evidence>
<dbReference type="EnsemblMetazoa" id="PPAI009694-RA">
    <property type="protein sequence ID" value="PPAI009694-PA"/>
    <property type="gene ID" value="PPAI009694"/>
</dbReference>
<evidence type="ECO:0000256" key="12">
    <source>
        <dbReference type="ARBA" id="ARBA00023212"/>
    </source>
</evidence>
<dbReference type="GO" id="GO:0051959">
    <property type="term" value="F:dynein light intermediate chain binding"/>
    <property type="evidence" value="ECO:0007669"/>
    <property type="project" value="InterPro"/>
</dbReference>
<dbReference type="FunFam" id="1.10.287.2620:FF:000002">
    <property type="entry name" value="Dynein heavy chain 2, axonemal"/>
    <property type="match status" value="1"/>
</dbReference>
<evidence type="ECO:0000256" key="7">
    <source>
        <dbReference type="ARBA" id="ARBA00022840"/>
    </source>
</evidence>
<dbReference type="Pfam" id="PF08393">
    <property type="entry name" value="DHC_N2"/>
    <property type="match status" value="1"/>
</dbReference>
<accession>A0A1B0DMV2</accession>
<dbReference type="InterPro" id="IPR035699">
    <property type="entry name" value="AAA_6"/>
</dbReference>
<keyword evidence="6" id="KW-0547">Nucleotide-binding</keyword>
<evidence type="ECO:0000256" key="3">
    <source>
        <dbReference type="ARBA" id="ARBA00022490"/>
    </source>
</evidence>
<dbReference type="Proteomes" id="UP000092462">
    <property type="component" value="Unassembled WGS sequence"/>
</dbReference>